<dbReference type="RefSeq" id="WP_155588283.1">
    <property type="nucleotide sequence ID" value="NZ_WNLP01000002.1"/>
</dbReference>
<reference evidence="1 2" key="1">
    <citation type="submission" date="2019-09" db="EMBL/GenBank/DDBJ databases">
        <title>Bifidobacterium canis sp. nov., isolated from the digestive tract of German Shepherd dog puppy.</title>
        <authorList>
            <person name="Bunesova V."/>
        </authorList>
    </citation>
    <scope>NUCLEOTIDE SEQUENCE [LARGE SCALE GENOMIC DNA]</scope>
    <source>
        <strain evidence="1 2">GSD1FS</strain>
    </source>
</reference>
<dbReference type="EMBL" id="WNLP01000002">
    <property type="protein sequence ID" value="MUH59276.1"/>
    <property type="molecule type" value="Genomic_DNA"/>
</dbReference>
<dbReference type="Proteomes" id="UP000487882">
    <property type="component" value="Unassembled WGS sequence"/>
</dbReference>
<gene>
    <name evidence="1" type="ORF">GSD1FS_0593</name>
</gene>
<sequence length="71" mass="7719">MKLTDWITDRTLPYIAAASACSSASSAYSRSGAKGRSRMFCALALGWLGMTVLDIWKSHSEQLEDSADSDE</sequence>
<name>A0A7K1J3Q3_9BIFI</name>
<dbReference type="AlphaFoldDB" id="A0A7K1J3Q3"/>
<evidence type="ECO:0000313" key="1">
    <source>
        <dbReference type="EMBL" id="MUH59276.1"/>
    </source>
</evidence>
<keyword evidence="2" id="KW-1185">Reference proteome</keyword>
<organism evidence="1 2">
    <name type="scientific">Bifidobacterium canis</name>
    <dbReference type="NCBI Taxonomy" id="2610880"/>
    <lineage>
        <taxon>Bacteria</taxon>
        <taxon>Bacillati</taxon>
        <taxon>Actinomycetota</taxon>
        <taxon>Actinomycetes</taxon>
        <taxon>Bifidobacteriales</taxon>
        <taxon>Bifidobacteriaceae</taxon>
        <taxon>Bifidobacterium</taxon>
    </lineage>
</organism>
<dbReference type="PROSITE" id="PS51257">
    <property type="entry name" value="PROKAR_LIPOPROTEIN"/>
    <property type="match status" value="1"/>
</dbReference>
<comment type="caution">
    <text evidence="1">The sequence shown here is derived from an EMBL/GenBank/DDBJ whole genome shotgun (WGS) entry which is preliminary data.</text>
</comment>
<evidence type="ECO:0000313" key="2">
    <source>
        <dbReference type="Proteomes" id="UP000487882"/>
    </source>
</evidence>
<accession>A0A7K1J3Q3</accession>
<proteinExistence type="predicted"/>
<protein>
    <submittedName>
        <fullName evidence="1">Uncharacterized protein</fullName>
    </submittedName>
</protein>